<dbReference type="PANTHER" id="PTHR43267:SF1">
    <property type="entry name" value="TRNA THREONYLCARBAMOYLADENOSINE DEHYDRATASE"/>
    <property type="match status" value="1"/>
</dbReference>
<name>A0A926E6G6_9FIRM</name>
<dbReference type="GO" id="GO:0061504">
    <property type="term" value="P:cyclic threonylcarbamoyladenosine biosynthetic process"/>
    <property type="evidence" value="ECO:0007669"/>
    <property type="project" value="TreeGrafter"/>
</dbReference>
<gene>
    <name evidence="2" type="ORF">H8692_00680</name>
</gene>
<evidence type="ECO:0000313" key="2">
    <source>
        <dbReference type="EMBL" id="MBC8567278.1"/>
    </source>
</evidence>
<evidence type="ECO:0000313" key="3">
    <source>
        <dbReference type="Proteomes" id="UP000610862"/>
    </source>
</evidence>
<dbReference type="RefSeq" id="WP_187524748.1">
    <property type="nucleotide sequence ID" value="NZ_JACRTA010000001.1"/>
</dbReference>
<dbReference type="Pfam" id="PF00899">
    <property type="entry name" value="ThiF"/>
    <property type="match status" value="1"/>
</dbReference>
<dbReference type="SUPFAM" id="SSF69572">
    <property type="entry name" value="Activating enzymes of the ubiquitin-like proteins"/>
    <property type="match status" value="1"/>
</dbReference>
<dbReference type="GO" id="GO:0061503">
    <property type="term" value="F:tRNA threonylcarbamoyladenosine dehydratase"/>
    <property type="evidence" value="ECO:0007669"/>
    <property type="project" value="TreeGrafter"/>
</dbReference>
<accession>A0A926E6G6</accession>
<dbReference type="CDD" id="cd00757">
    <property type="entry name" value="ThiF_MoeB_HesA_family"/>
    <property type="match status" value="1"/>
</dbReference>
<dbReference type="Gene3D" id="3.40.50.720">
    <property type="entry name" value="NAD(P)-binding Rossmann-like Domain"/>
    <property type="match status" value="1"/>
</dbReference>
<protein>
    <submittedName>
        <fullName evidence="2">HesA/MoeB/ThiF family protein</fullName>
    </submittedName>
</protein>
<dbReference type="EMBL" id="JACRTA010000001">
    <property type="protein sequence ID" value="MBC8567278.1"/>
    <property type="molecule type" value="Genomic_DNA"/>
</dbReference>
<dbReference type="PANTHER" id="PTHR43267">
    <property type="entry name" value="TRNA THREONYLCARBAMOYLADENOSINE DEHYDRATASE"/>
    <property type="match status" value="1"/>
</dbReference>
<evidence type="ECO:0000259" key="1">
    <source>
        <dbReference type="Pfam" id="PF00899"/>
    </source>
</evidence>
<dbReference type="InterPro" id="IPR045886">
    <property type="entry name" value="ThiF/MoeB/HesA"/>
</dbReference>
<organism evidence="2 3">
    <name type="scientific">Lentihominibacter hominis</name>
    <dbReference type="NCBI Taxonomy" id="2763645"/>
    <lineage>
        <taxon>Bacteria</taxon>
        <taxon>Bacillati</taxon>
        <taxon>Bacillota</taxon>
        <taxon>Clostridia</taxon>
        <taxon>Peptostreptococcales</taxon>
        <taxon>Anaerovoracaceae</taxon>
        <taxon>Lentihominibacter</taxon>
    </lineage>
</organism>
<keyword evidence="3" id="KW-1185">Reference proteome</keyword>
<dbReference type="InterPro" id="IPR000594">
    <property type="entry name" value="ThiF_NAD_FAD-bd"/>
</dbReference>
<comment type="caution">
    <text evidence="2">The sequence shown here is derived from an EMBL/GenBank/DDBJ whole genome shotgun (WGS) entry which is preliminary data.</text>
</comment>
<feature type="domain" description="THIF-type NAD/FAD binding fold" evidence="1">
    <location>
        <begin position="6"/>
        <end position="225"/>
    </location>
</feature>
<dbReference type="InterPro" id="IPR035985">
    <property type="entry name" value="Ubiquitin-activating_enz"/>
</dbReference>
<reference evidence="2" key="1">
    <citation type="submission" date="2020-08" db="EMBL/GenBank/DDBJ databases">
        <title>Genome public.</title>
        <authorList>
            <person name="Liu C."/>
            <person name="Sun Q."/>
        </authorList>
    </citation>
    <scope>NUCLEOTIDE SEQUENCE</scope>
    <source>
        <strain evidence="2">NSJ-24</strain>
    </source>
</reference>
<sequence length="229" mass="24533">MRKRRYERNHTAISQEENRILAGKKACVAGCGGLGGGVIEGLVRTGVGTVVAVDGDVFDETNLNRQVFSNEENMGKSKAEEAAVQSRLINSEVEVIAVNSFIDEKNVREIIADSDVAVDALDNAEARKMLEAACEEAGIPLVHGAVAGWNGQVSVIIPGQRMIEALYEGESVGGDENDTGNPYFTPAVISALEVAEAIKLLLGKESSLEGKLLTVDLMNHQYEIIDFGE</sequence>
<dbReference type="AlphaFoldDB" id="A0A926E6G6"/>
<dbReference type="Proteomes" id="UP000610862">
    <property type="component" value="Unassembled WGS sequence"/>
</dbReference>
<proteinExistence type="predicted"/>
<dbReference type="GO" id="GO:0008641">
    <property type="term" value="F:ubiquitin-like modifier activating enzyme activity"/>
    <property type="evidence" value="ECO:0007669"/>
    <property type="project" value="InterPro"/>
</dbReference>